<keyword evidence="1 3" id="KW-0479">Metal-binding</keyword>
<dbReference type="HOGENOM" id="CLU_1286068_0_0_1"/>
<dbReference type="InterPro" id="IPR023088">
    <property type="entry name" value="PDEase"/>
</dbReference>
<feature type="binding site" evidence="3">
    <location>
        <position position="27"/>
    </location>
    <ligand>
        <name>Zn(2+)</name>
        <dbReference type="ChEBI" id="CHEBI:29105"/>
        <label>2</label>
    </ligand>
</feature>
<protein>
    <recommendedName>
        <fullName evidence="5">PDEase domain-containing protein</fullName>
    </recommendedName>
</protein>
<evidence type="ECO:0000256" key="1">
    <source>
        <dbReference type="ARBA" id="ARBA00022723"/>
    </source>
</evidence>
<dbReference type="Gene3D" id="1.10.1300.10">
    <property type="entry name" value="3'5'-cyclic nucleotide phosphodiesterase, catalytic domain"/>
    <property type="match status" value="1"/>
</dbReference>
<feature type="binding site" evidence="3">
    <location>
        <position position="26"/>
    </location>
    <ligand>
        <name>Zn(2+)</name>
        <dbReference type="ChEBI" id="CHEBI:29105"/>
        <label>1</label>
    </ligand>
</feature>
<feature type="signal peptide" evidence="4">
    <location>
        <begin position="1"/>
        <end position="18"/>
    </location>
</feature>
<dbReference type="InterPro" id="IPR036971">
    <property type="entry name" value="PDEase_catalytic_dom_sf"/>
</dbReference>
<dbReference type="Pfam" id="PF00233">
    <property type="entry name" value="PDEase_I"/>
    <property type="match status" value="1"/>
</dbReference>
<dbReference type="InParanoid" id="F4S283"/>
<dbReference type="GO" id="GO:0046872">
    <property type="term" value="F:metal ion binding"/>
    <property type="evidence" value="ECO:0007669"/>
    <property type="project" value="UniProtKB-KW"/>
</dbReference>
<evidence type="ECO:0000259" key="5">
    <source>
        <dbReference type="PROSITE" id="PS51845"/>
    </source>
</evidence>
<dbReference type="PROSITE" id="PS00126">
    <property type="entry name" value="PDEASE_I_1"/>
    <property type="match status" value="1"/>
</dbReference>
<dbReference type="PROSITE" id="PS51845">
    <property type="entry name" value="PDEASE_I_2"/>
    <property type="match status" value="1"/>
</dbReference>
<dbReference type="Proteomes" id="UP000001072">
    <property type="component" value="Unassembled WGS sequence"/>
</dbReference>
<evidence type="ECO:0000313" key="6">
    <source>
        <dbReference type="EMBL" id="EGG01128.1"/>
    </source>
</evidence>
<dbReference type="GO" id="GO:0004114">
    <property type="term" value="F:3',5'-cyclic-nucleotide phosphodiesterase activity"/>
    <property type="evidence" value="ECO:0007669"/>
    <property type="project" value="InterPro"/>
</dbReference>
<dbReference type="KEGG" id="mlr:MELLADRAFT_50170"/>
<accession>F4S283</accession>
<reference evidence="7" key="1">
    <citation type="journal article" date="2011" name="Proc. Natl. Acad. Sci. U.S.A.">
        <title>Obligate biotrophy features unraveled by the genomic analysis of rust fungi.</title>
        <authorList>
            <person name="Duplessis S."/>
            <person name="Cuomo C.A."/>
            <person name="Lin Y.-C."/>
            <person name="Aerts A."/>
            <person name="Tisserant E."/>
            <person name="Veneault-Fourrey C."/>
            <person name="Joly D.L."/>
            <person name="Hacquard S."/>
            <person name="Amselem J."/>
            <person name="Cantarel B.L."/>
            <person name="Chiu R."/>
            <person name="Coutinho P.M."/>
            <person name="Feau N."/>
            <person name="Field M."/>
            <person name="Frey P."/>
            <person name="Gelhaye E."/>
            <person name="Goldberg J."/>
            <person name="Grabherr M.G."/>
            <person name="Kodira C.D."/>
            <person name="Kohler A."/>
            <person name="Kuees U."/>
            <person name="Lindquist E.A."/>
            <person name="Lucas S.M."/>
            <person name="Mago R."/>
            <person name="Mauceli E."/>
            <person name="Morin E."/>
            <person name="Murat C."/>
            <person name="Pangilinan J.L."/>
            <person name="Park R."/>
            <person name="Pearson M."/>
            <person name="Quesneville H."/>
            <person name="Rouhier N."/>
            <person name="Sakthikumar S."/>
            <person name="Salamov A.A."/>
            <person name="Schmutz J."/>
            <person name="Selles B."/>
            <person name="Shapiro H."/>
            <person name="Tanguay P."/>
            <person name="Tuskan G.A."/>
            <person name="Henrissat B."/>
            <person name="Van de Peer Y."/>
            <person name="Rouze P."/>
            <person name="Ellis J.G."/>
            <person name="Dodds P.N."/>
            <person name="Schein J.E."/>
            <person name="Zhong S."/>
            <person name="Hamelin R.C."/>
            <person name="Grigoriev I.V."/>
            <person name="Szabo L.J."/>
            <person name="Martin F."/>
        </authorList>
    </citation>
    <scope>NUCLEOTIDE SEQUENCE [LARGE SCALE GENOMIC DNA]</scope>
    <source>
        <strain evidence="7">98AG31 / pathotype 3-4-7</strain>
    </source>
</reference>
<dbReference type="SUPFAM" id="SSF109604">
    <property type="entry name" value="HD-domain/PDEase-like"/>
    <property type="match status" value="1"/>
</dbReference>
<sequence length="231" mass="25673">MLSHQGVVPPLDWITVWALLLAAAGHDVGHPGLSNAFMVNARTPISHVFSDGSVLENFHRITFTRMLRQHGFGKLVDTHAGFRRVIVSSVLATDMGRHFPIVEELKALCKLWEDDESTIEASLDEKALITAGLIKCGDISNSSRPHHISLTWSSCLLHEWSRQAALENDLHLPVSVVTLDPAEKRAQAKSQIGFTTLFVLPLFSVMETLSPIGEFNACHPIIHFVFHLIWC</sequence>
<dbReference type="AlphaFoldDB" id="F4S283"/>
<evidence type="ECO:0000256" key="2">
    <source>
        <dbReference type="ARBA" id="ARBA00022801"/>
    </source>
</evidence>
<dbReference type="GO" id="GO:0007165">
    <property type="term" value="P:signal transduction"/>
    <property type="evidence" value="ECO:0007669"/>
    <property type="project" value="InterPro"/>
</dbReference>
<name>F4S283_MELLP</name>
<dbReference type="VEuPathDB" id="FungiDB:MELLADRAFT_50170"/>
<gene>
    <name evidence="6" type="ORF">MELLADRAFT_50170</name>
</gene>
<dbReference type="GeneID" id="18928673"/>
<feature type="binding site" evidence="3">
    <location>
        <position position="27"/>
    </location>
    <ligand>
        <name>Zn(2+)</name>
        <dbReference type="ChEBI" id="CHEBI:29105"/>
        <label>1</label>
    </ligand>
</feature>
<evidence type="ECO:0000313" key="7">
    <source>
        <dbReference type="Proteomes" id="UP000001072"/>
    </source>
</evidence>
<feature type="chain" id="PRO_5003315785" description="PDEase domain-containing protein" evidence="4">
    <location>
        <begin position="19"/>
        <end position="231"/>
    </location>
</feature>
<dbReference type="OrthoDB" id="546632at2759"/>
<dbReference type="PANTHER" id="PTHR11347">
    <property type="entry name" value="CYCLIC NUCLEOTIDE PHOSPHODIESTERASE"/>
    <property type="match status" value="1"/>
</dbReference>
<keyword evidence="4" id="KW-0732">Signal</keyword>
<dbReference type="EMBL" id="GL883140">
    <property type="protein sequence ID" value="EGG01128.1"/>
    <property type="molecule type" value="Genomic_DNA"/>
</dbReference>
<dbReference type="eggNOG" id="KOG3689">
    <property type="taxonomic scope" value="Eukaryota"/>
</dbReference>
<dbReference type="InterPro" id="IPR023174">
    <property type="entry name" value="PDEase_CS"/>
</dbReference>
<feature type="binding site" evidence="3">
    <location>
        <position position="138"/>
    </location>
    <ligand>
        <name>Zn(2+)</name>
        <dbReference type="ChEBI" id="CHEBI:29105"/>
        <label>1</label>
    </ligand>
</feature>
<evidence type="ECO:0000256" key="3">
    <source>
        <dbReference type="PIRSR" id="PIRSR623088-3"/>
    </source>
</evidence>
<feature type="domain" description="PDEase" evidence="5">
    <location>
        <begin position="1"/>
        <end position="231"/>
    </location>
</feature>
<keyword evidence="7" id="KW-1185">Reference proteome</keyword>
<dbReference type="RefSeq" id="XP_007415478.1">
    <property type="nucleotide sequence ID" value="XM_007415416.1"/>
</dbReference>
<evidence type="ECO:0000256" key="4">
    <source>
        <dbReference type="SAM" id="SignalP"/>
    </source>
</evidence>
<keyword evidence="2" id="KW-0378">Hydrolase</keyword>
<organism evidence="7">
    <name type="scientific">Melampsora larici-populina (strain 98AG31 / pathotype 3-4-7)</name>
    <name type="common">Poplar leaf rust fungus</name>
    <dbReference type="NCBI Taxonomy" id="747676"/>
    <lineage>
        <taxon>Eukaryota</taxon>
        <taxon>Fungi</taxon>
        <taxon>Dikarya</taxon>
        <taxon>Basidiomycota</taxon>
        <taxon>Pucciniomycotina</taxon>
        <taxon>Pucciniomycetes</taxon>
        <taxon>Pucciniales</taxon>
        <taxon>Melampsoraceae</taxon>
        <taxon>Melampsora</taxon>
    </lineage>
</organism>
<dbReference type="STRING" id="747676.F4S283"/>
<proteinExistence type="predicted"/>
<dbReference type="InterPro" id="IPR002073">
    <property type="entry name" value="PDEase_catalytic_dom"/>
</dbReference>
<dbReference type="PRINTS" id="PR00387">
    <property type="entry name" value="PDIESTERASE1"/>
</dbReference>